<organism evidence="1 2">
    <name type="scientific">Paramecium sonneborni</name>
    <dbReference type="NCBI Taxonomy" id="65129"/>
    <lineage>
        <taxon>Eukaryota</taxon>
        <taxon>Sar</taxon>
        <taxon>Alveolata</taxon>
        <taxon>Ciliophora</taxon>
        <taxon>Intramacronucleata</taxon>
        <taxon>Oligohymenophorea</taxon>
        <taxon>Peniculida</taxon>
        <taxon>Parameciidae</taxon>
        <taxon>Paramecium</taxon>
    </lineage>
</organism>
<reference evidence="1" key="1">
    <citation type="submission" date="2021-01" db="EMBL/GenBank/DDBJ databases">
        <authorList>
            <consortium name="Genoscope - CEA"/>
            <person name="William W."/>
        </authorList>
    </citation>
    <scope>NUCLEOTIDE SEQUENCE</scope>
</reference>
<evidence type="ECO:0000313" key="2">
    <source>
        <dbReference type="Proteomes" id="UP000692954"/>
    </source>
</evidence>
<name>A0A8S1QBL1_9CILI</name>
<proteinExistence type="predicted"/>
<dbReference type="AlphaFoldDB" id="A0A8S1QBL1"/>
<dbReference type="Proteomes" id="UP000692954">
    <property type="component" value="Unassembled WGS sequence"/>
</dbReference>
<protein>
    <submittedName>
        <fullName evidence="1">Uncharacterized protein</fullName>
    </submittedName>
</protein>
<accession>A0A8S1QBL1</accession>
<evidence type="ECO:0000313" key="1">
    <source>
        <dbReference type="EMBL" id="CAD8113149.1"/>
    </source>
</evidence>
<sequence>MLKRSLQIEHSNGKYKVLQSNLKLPKIKIVLCRKEYLLS</sequence>
<comment type="caution">
    <text evidence="1">The sequence shown here is derived from an EMBL/GenBank/DDBJ whole genome shotgun (WGS) entry which is preliminary data.</text>
</comment>
<keyword evidence="2" id="KW-1185">Reference proteome</keyword>
<dbReference type="EMBL" id="CAJJDN010000102">
    <property type="protein sequence ID" value="CAD8113149.1"/>
    <property type="molecule type" value="Genomic_DNA"/>
</dbReference>
<gene>
    <name evidence="1" type="ORF">PSON_ATCC_30995.1.T1020137</name>
</gene>